<dbReference type="Proteomes" id="UP000018851">
    <property type="component" value="Chromosome"/>
</dbReference>
<gene>
    <name evidence="2" type="ORF">NX02_14655</name>
</gene>
<accession>W0AG29</accession>
<keyword evidence="3" id="KW-1185">Reference proteome</keyword>
<dbReference type="Gene3D" id="2.120.10.30">
    <property type="entry name" value="TolB, C-terminal domain"/>
    <property type="match status" value="1"/>
</dbReference>
<sequence length="355" mass="37041">MAACGGGETADNALTNMGNVSESAPAATPAPIVTAEVTARGETDVVGTANADAADDPAIWRDPADPAKSLIVATDKKAGLYVYGLDGKTRSFIKTGRVNNVDLRADVAIGGTDGVLVVASDRSDEANARVALFRLDTATAKLTALGTVPSIEGEAYGMCLYRDAGALYAFMVTKEGGIGQVALDLTGAQPVGRLVRRLKVGSQAEGCVVDERTHRLYVAEEDVGLWRFDARPTGAAEAVSIAKVDKQRLFDDVEGLAIASDGSEGDGGYLVVSSQGDNAYALYRLADDAYVGRFRIAKGRFGSTEETDGIEVIVGDFGPAFPGGIMIAQDGENAPAAQNFKLVAWDDVLKALKLK</sequence>
<organism evidence="2 3">
    <name type="scientific">Sphingomonas sanxanigenens DSM 19645 = NX02</name>
    <dbReference type="NCBI Taxonomy" id="1123269"/>
    <lineage>
        <taxon>Bacteria</taxon>
        <taxon>Pseudomonadati</taxon>
        <taxon>Pseudomonadota</taxon>
        <taxon>Alphaproteobacteria</taxon>
        <taxon>Sphingomonadales</taxon>
        <taxon>Sphingomonadaceae</taxon>
        <taxon>Sphingomonas</taxon>
    </lineage>
</organism>
<proteinExistence type="predicted"/>
<dbReference type="eggNOG" id="COG4247">
    <property type="taxonomic scope" value="Bacteria"/>
</dbReference>
<reference evidence="2 3" key="1">
    <citation type="submission" date="2013-07" db="EMBL/GenBank/DDBJ databases">
        <title>Completed genome of Sphingomonas sanxanigenens NX02.</title>
        <authorList>
            <person name="Ma T."/>
            <person name="Huang H."/>
            <person name="Wu M."/>
            <person name="Li X."/>
            <person name="Li G."/>
        </authorList>
    </citation>
    <scope>NUCLEOTIDE SEQUENCE [LARGE SCALE GENOMIC DNA]</scope>
    <source>
        <strain evidence="2 3">NX02</strain>
    </source>
</reference>
<dbReference type="SUPFAM" id="SSF50956">
    <property type="entry name" value="Thermostable phytase (3-phytase)"/>
    <property type="match status" value="1"/>
</dbReference>
<evidence type="ECO:0000313" key="3">
    <source>
        <dbReference type="Proteomes" id="UP000018851"/>
    </source>
</evidence>
<dbReference type="KEGG" id="ssan:NX02_14655"/>
<dbReference type="InterPro" id="IPR003431">
    <property type="entry name" value="B-propeller_Phytase"/>
</dbReference>
<evidence type="ECO:0000313" key="2">
    <source>
        <dbReference type="EMBL" id="AHE54615.1"/>
    </source>
</evidence>
<name>W0AG29_9SPHN</name>
<dbReference type="STRING" id="1123269.NX02_14655"/>
<dbReference type="EMBL" id="CP006644">
    <property type="protein sequence ID" value="AHE54615.1"/>
    <property type="molecule type" value="Genomic_DNA"/>
</dbReference>
<dbReference type="PATRIC" id="fig|1123269.5.peg.2859"/>
<evidence type="ECO:0000259" key="1">
    <source>
        <dbReference type="PROSITE" id="PS51662"/>
    </source>
</evidence>
<feature type="domain" description="BPP" evidence="1">
    <location>
        <begin position="27"/>
        <end position="352"/>
    </location>
</feature>
<dbReference type="GO" id="GO:0016158">
    <property type="term" value="F:inositol hexakisphosphate 3-phosphatase activity"/>
    <property type="evidence" value="ECO:0007669"/>
    <property type="project" value="InterPro"/>
</dbReference>
<dbReference type="AlphaFoldDB" id="W0AG29"/>
<protein>
    <recommendedName>
        <fullName evidence="1">BPP domain-containing protein</fullName>
    </recommendedName>
</protein>
<dbReference type="Pfam" id="PF02333">
    <property type="entry name" value="Phytase"/>
    <property type="match status" value="1"/>
</dbReference>
<dbReference type="PROSITE" id="PS51662">
    <property type="entry name" value="BP_PHYTASE"/>
    <property type="match status" value="1"/>
</dbReference>
<dbReference type="InterPro" id="IPR011042">
    <property type="entry name" value="6-blade_b-propeller_TolB-like"/>
</dbReference>
<dbReference type="HOGENOM" id="CLU_044211_0_0_5"/>